<proteinExistence type="inferred from homology"/>
<dbReference type="InterPro" id="IPR018937">
    <property type="entry name" value="MMgT"/>
</dbReference>
<evidence type="ECO:0000313" key="8">
    <source>
        <dbReference type="EMBL" id="CAD9869444.1"/>
    </source>
</evidence>
<comment type="similarity">
    <text evidence="2">Belongs to the membrane magnesium transporter (TC 1.A.67) family.</text>
</comment>
<evidence type="ECO:0000256" key="4">
    <source>
        <dbReference type="ARBA" id="ARBA00022989"/>
    </source>
</evidence>
<keyword evidence="7" id="KW-0732">Signal</keyword>
<evidence type="ECO:0008006" key="9">
    <source>
        <dbReference type="Google" id="ProtNLM"/>
    </source>
</evidence>
<comment type="subcellular location">
    <subcellularLocation>
        <location evidence="1">Endomembrane system</location>
        <topology evidence="1">Multi-pass membrane protein</topology>
    </subcellularLocation>
</comment>
<dbReference type="GO" id="GO:0012505">
    <property type="term" value="C:endomembrane system"/>
    <property type="evidence" value="ECO:0007669"/>
    <property type="project" value="UniProtKB-SubCell"/>
</dbReference>
<organism evidence="8">
    <name type="scientific">Fibrocapsa japonica</name>
    <dbReference type="NCBI Taxonomy" id="94617"/>
    <lineage>
        <taxon>Eukaryota</taxon>
        <taxon>Sar</taxon>
        <taxon>Stramenopiles</taxon>
        <taxon>Ochrophyta</taxon>
        <taxon>Raphidophyceae</taxon>
        <taxon>Chattonellales</taxon>
        <taxon>Chattonellaceae</taxon>
        <taxon>Fibrocapsa</taxon>
    </lineage>
</organism>
<sequence>MNPGTVIILIGMAILLHAGYSAAHFKSLVVSSVHGADLSNVSIPPVDVVVGCAIGFSVCLLGVLTSAAPLKPIVASHGAGQGSFDEMASSPEFNIFNHRGKALSKRLKL</sequence>
<keyword evidence="3 6" id="KW-0812">Transmembrane</keyword>
<feature type="signal peptide" evidence="7">
    <location>
        <begin position="1"/>
        <end position="23"/>
    </location>
</feature>
<evidence type="ECO:0000256" key="6">
    <source>
        <dbReference type="SAM" id="Phobius"/>
    </source>
</evidence>
<evidence type="ECO:0000256" key="7">
    <source>
        <dbReference type="SAM" id="SignalP"/>
    </source>
</evidence>
<reference evidence="8" key="1">
    <citation type="submission" date="2021-01" db="EMBL/GenBank/DDBJ databases">
        <authorList>
            <person name="Corre E."/>
            <person name="Pelletier E."/>
            <person name="Niang G."/>
            <person name="Scheremetjew M."/>
            <person name="Finn R."/>
            <person name="Kale V."/>
            <person name="Holt S."/>
            <person name="Cochrane G."/>
            <person name="Meng A."/>
            <person name="Brown T."/>
            <person name="Cohen L."/>
        </authorList>
    </citation>
    <scope>NUCLEOTIDE SEQUENCE</scope>
    <source>
        <strain evidence="8">CCMP1661</strain>
    </source>
</reference>
<dbReference type="Pfam" id="PF10270">
    <property type="entry name" value="MMgT"/>
    <property type="match status" value="1"/>
</dbReference>
<evidence type="ECO:0000256" key="2">
    <source>
        <dbReference type="ARBA" id="ARBA00006109"/>
    </source>
</evidence>
<accession>A0A7S2V2I7</accession>
<evidence type="ECO:0000256" key="1">
    <source>
        <dbReference type="ARBA" id="ARBA00004127"/>
    </source>
</evidence>
<dbReference type="EMBL" id="HBHR01018128">
    <property type="protein sequence ID" value="CAD9869444.1"/>
    <property type="molecule type" value="Transcribed_RNA"/>
</dbReference>
<dbReference type="AlphaFoldDB" id="A0A7S2V2I7"/>
<keyword evidence="5 6" id="KW-0472">Membrane</keyword>
<feature type="chain" id="PRO_5030901777" description="Membrane magnesium transporter" evidence="7">
    <location>
        <begin position="24"/>
        <end position="109"/>
    </location>
</feature>
<feature type="transmembrane region" description="Helical" evidence="6">
    <location>
        <begin position="45"/>
        <end position="64"/>
    </location>
</feature>
<name>A0A7S2V2I7_9STRA</name>
<protein>
    <recommendedName>
        <fullName evidence="9">Membrane magnesium transporter</fullName>
    </recommendedName>
</protein>
<gene>
    <name evidence="8" type="ORF">FJAP1339_LOCUS9115</name>
</gene>
<keyword evidence="4 6" id="KW-1133">Transmembrane helix</keyword>
<evidence type="ECO:0000256" key="5">
    <source>
        <dbReference type="ARBA" id="ARBA00023136"/>
    </source>
</evidence>
<evidence type="ECO:0000256" key="3">
    <source>
        <dbReference type="ARBA" id="ARBA00022692"/>
    </source>
</evidence>